<dbReference type="InterPro" id="IPR005318">
    <property type="entry name" value="OM_porin_bac"/>
</dbReference>
<keyword evidence="2" id="KW-0813">Transport</keyword>
<evidence type="ECO:0000256" key="1">
    <source>
        <dbReference type="ARBA" id="ARBA00009075"/>
    </source>
</evidence>
<dbReference type="PANTHER" id="PTHR34596">
    <property type="entry name" value="CHITOPORIN"/>
    <property type="match status" value="1"/>
</dbReference>
<evidence type="ECO:0000256" key="3">
    <source>
        <dbReference type="ARBA" id="ARBA00022729"/>
    </source>
</evidence>
<sequence length="451" mass="49711">MAKFNNGLVPLMAMAIAMAHTLLATAAESNGLIADSHLDVLARNFYFNRDLRNGLSNNLGRNAFKSADERNGYREEWAQGFITNFVSGFTLGLVGVGVDGHLLAAFKLDSGGGRAGLNLLNVNSEGHPSDSYAEVGGSVKVRASKSVLRYGSQMPATPVFAVSTVRLLPATATGWSLNVNELDNLNIDAGRFTSISGVDSTNSDDDLTTDYAVGIHSKRIDYLGLNYKEGDFSASIYGSELLDVWRQYYFGGKYKVTVSPGRSVSFNFNSYRTTSYGAENGGEINNFAWSLMSGYSQAGHTLSVGYQALYGDEPLDWVGFGTMGGNVLMGNAVQYATFTEANEKSWQIRYDLDLAAYGVPGLAFMTRYVRGDEMDNNGSTNSRYTARHIYDDDKDNKHWERDIEIKYVIQSGPAKDLSLRLRQATHRATTGYRYLDVDEYRFIVEMPFNVF</sequence>
<feature type="signal peptide" evidence="4">
    <location>
        <begin position="1"/>
        <end position="26"/>
    </location>
</feature>
<name>A0AAJ6B8M0_9PSED</name>
<dbReference type="Proteomes" id="UP001216329">
    <property type="component" value="Chromosome"/>
</dbReference>
<gene>
    <name evidence="5" type="ORF">P0Y58_16500</name>
</gene>
<evidence type="ECO:0000313" key="5">
    <source>
        <dbReference type="EMBL" id="WEK28505.1"/>
    </source>
</evidence>
<dbReference type="GO" id="GO:0015288">
    <property type="term" value="F:porin activity"/>
    <property type="evidence" value="ECO:0007669"/>
    <property type="project" value="TreeGrafter"/>
</dbReference>
<keyword evidence="3 4" id="KW-0732">Signal</keyword>
<dbReference type="AlphaFoldDB" id="A0AAJ6B8M0"/>
<accession>A0AAJ6B8M0</accession>
<dbReference type="Pfam" id="PF03573">
    <property type="entry name" value="OprD"/>
    <property type="match status" value="1"/>
</dbReference>
<organism evidence="5 6">
    <name type="scientific">Candidatus Pseudomonas phytovorans</name>
    <dbReference type="NCBI Taxonomy" id="3121377"/>
    <lineage>
        <taxon>Bacteria</taxon>
        <taxon>Pseudomonadati</taxon>
        <taxon>Pseudomonadota</taxon>
        <taxon>Gammaproteobacteria</taxon>
        <taxon>Pseudomonadales</taxon>
        <taxon>Pseudomonadaceae</taxon>
        <taxon>Pseudomonas</taxon>
    </lineage>
</organism>
<evidence type="ECO:0000313" key="6">
    <source>
        <dbReference type="Proteomes" id="UP001216329"/>
    </source>
</evidence>
<dbReference type="InterPro" id="IPR023614">
    <property type="entry name" value="Porin_dom_sf"/>
</dbReference>
<evidence type="ECO:0000256" key="2">
    <source>
        <dbReference type="ARBA" id="ARBA00022448"/>
    </source>
</evidence>
<proteinExistence type="inferred from homology"/>
<reference evidence="5" key="1">
    <citation type="submission" date="2023-03" db="EMBL/GenBank/DDBJ databases">
        <title>Andean soil-derived lignocellulolytic bacterial consortium as a source of novel taxa and putative plastic-active enzymes.</title>
        <authorList>
            <person name="Diaz-Garcia L."/>
            <person name="Chuvochina M."/>
            <person name="Feuerriegel G."/>
            <person name="Bunk B."/>
            <person name="Sproer C."/>
            <person name="Streit W.R."/>
            <person name="Rodriguez L.M."/>
            <person name="Overmann J."/>
            <person name="Jimenez D.J."/>
        </authorList>
    </citation>
    <scope>NUCLEOTIDE SEQUENCE</scope>
    <source>
        <strain evidence="5">MAG 876</strain>
    </source>
</reference>
<feature type="chain" id="PRO_5042590844" evidence="4">
    <location>
        <begin position="27"/>
        <end position="451"/>
    </location>
</feature>
<protein>
    <submittedName>
        <fullName evidence="5">OprD family porin</fullName>
    </submittedName>
</protein>
<dbReference type="GO" id="GO:0016020">
    <property type="term" value="C:membrane"/>
    <property type="evidence" value="ECO:0007669"/>
    <property type="project" value="InterPro"/>
</dbReference>
<dbReference type="EMBL" id="CP119325">
    <property type="protein sequence ID" value="WEK28505.1"/>
    <property type="molecule type" value="Genomic_DNA"/>
</dbReference>
<comment type="similarity">
    <text evidence="1">Belongs to the outer membrane porin (Opr) (TC 1.B.25) family.</text>
</comment>
<dbReference type="PANTHER" id="PTHR34596:SF2">
    <property type="entry name" value="CHITOPORIN"/>
    <property type="match status" value="1"/>
</dbReference>
<dbReference type="Gene3D" id="2.40.160.10">
    <property type="entry name" value="Porin"/>
    <property type="match status" value="1"/>
</dbReference>
<evidence type="ECO:0000256" key="4">
    <source>
        <dbReference type="SAM" id="SignalP"/>
    </source>
</evidence>